<dbReference type="PANTHER" id="PTHR45266">
    <property type="entry name" value="OXALOACETATE DECARBOXYLASE ALPHA CHAIN"/>
    <property type="match status" value="1"/>
</dbReference>
<accession>A0A1Q8R0Z4</accession>
<dbReference type="InterPro" id="IPR001882">
    <property type="entry name" value="Biotin_BS"/>
</dbReference>
<protein>
    <submittedName>
        <fullName evidence="4">Methylcrotonyl-CoA carboxylase biotin-containing subunit</fullName>
    </submittedName>
</protein>
<keyword evidence="5" id="KW-1185">Reference proteome</keyword>
<gene>
    <name evidence="4" type="ORF">DSOL_0958</name>
</gene>
<dbReference type="EMBL" id="MLBF01000004">
    <property type="protein sequence ID" value="OLN33231.1"/>
    <property type="molecule type" value="Genomic_DNA"/>
</dbReference>
<dbReference type="OrthoDB" id="9812676at2"/>
<dbReference type="Gene3D" id="2.40.50.100">
    <property type="match status" value="1"/>
</dbReference>
<dbReference type="InterPro" id="IPR050709">
    <property type="entry name" value="Biotin_Carboxyl_Carrier/Decarb"/>
</dbReference>
<feature type="region of interest" description="Disordered" evidence="2">
    <location>
        <begin position="26"/>
        <end position="45"/>
    </location>
</feature>
<dbReference type="InterPro" id="IPR011053">
    <property type="entry name" value="Single_hybrid_motif"/>
</dbReference>
<dbReference type="Proteomes" id="UP000186102">
    <property type="component" value="Unassembled WGS sequence"/>
</dbReference>
<sequence>MKKFLIKVNDQEFEVEVEEIIQKEAKKAPVSQSPAKHQVTRSGSGKVLAPMPGVITQAHIKIGDIVKADQTVVTLEAMKMENRISAGRAGKVSDIRVSVGQNVSAGDLLVVIH</sequence>
<proteinExistence type="predicted"/>
<evidence type="ECO:0000313" key="5">
    <source>
        <dbReference type="Proteomes" id="UP000186102"/>
    </source>
</evidence>
<dbReference type="FunFam" id="2.40.50.100:FF:000003">
    <property type="entry name" value="Acetyl-CoA carboxylase biotin carboxyl carrier protein"/>
    <property type="match status" value="1"/>
</dbReference>
<evidence type="ECO:0000256" key="2">
    <source>
        <dbReference type="SAM" id="MobiDB-lite"/>
    </source>
</evidence>
<name>A0A1Q8R0Z4_9FIRM</name>
<dbReference type="STRING" id="1888891.DSOL_0958"/>
<keyword evidence="1" id="KW-0092">Biotin</keyword>
<comment type="caution">
    <text evidence="4">The sequence shown here is derived from an EMBL/GenBank/DDBJ whole genome shotgun (WGS) entry which is preliminary data.</text>
</comment>
<evidence type="ECO:0000313" key="4">
    <source>
        <dbReference type="EMBL" id="OLN33231.1"/>
    </source>
</evidence>
<dbReference type="PANTHER" id="PTHR45266:SF3">
    <property type="entry name" value="OXALOACETATE DECARBOXYLASE ALPHA CHAIN"/>
    <property type="match status" value="1"/>
</dbReference>
<feature type="domain" description="Lipoyl-binding" evidence="3">
    <location>
        <begin position="38"/>
        <end position="113"/>
    </location>
</feature>
<dbReference type="AlphaFoldDB" id="A0A1Q8R0Z4"/>
<reference evidence="4 5" key="1">
    <citation type="submission" date="2016-09" db="EMBL/GenBank/DDBJ databases">
        <title>Complete genome of Desulfosporosinus sp. OL.</title>
        <authorList>
            <person name="Mardanov A."/>
            <person name="Beletsky A."/>
            <person name="Panova A."/>
            <person name="Karnachuk O."/>
            <person name="Ravin N."/>
        </authorList>
    </citation>
    <scope>NUCLEOTIDE SEQUENCE [LARGE SCALE GENOMIC DNA]</scope>
    <source>
        <strain evidence="4 5">OL</strain>
    </source>
</reference>
<dbReference type="CDD" id="cd06850">
    <property type="entry name" value="biotinyl_domain"/>
    <property type="match status" value="1"/>
</dbReference>
<dbReference type="PROSITE" id="PS00188">
    <property type="entry name" value="BIOTIN"/>
    <property type="match status" value="1"/>
</dbReference>
<evidence type="ECO:0000259" key="3">
    <source>
        <dbReference type="PROSITE" id="PS50968"/>
    </source>
</evidence>
<dbReference type="Pfam" id="PF00364">
    <property type="entry name" value="Biotin_lipoyl"/>
    <property type="match status" value="1"/>
</dbReference>
<evidence type="ECO:0000256" key="1">
    <source>
        <dbReference type="ARBA" id="ARBA00023267"/>
    </source>
</evidence>
<feature type="compositionally biased region" description="Polar residues" evidence="2">
    <location>
        <begin position="30"/>
        <end position="43"/>
    </location>
</feature>
<dbReference type="SUPFAM" id="SSF51230">
    <property type="entry name" value="Single hybrid motif"/>
    <property type="match status" value="1"/>
</dbReference>
<dbReference type="PROSITE" id="PS50968">
    <property type="entry name" value="BIOTINYL_LIPOYL"/>
    <property type="match status" value="1"/>
</dbReference>
<organism evidence="4 5">
    <name type="scientific">Desulfosporosinus metallidurans</name>
    <dbReference type="NCBI Taxonomy" id="1888891"/>
    <lineage>
        <taxon>Bacteria</taxon>
        <taxon>Bacillati</taxon>
        <taxon>Bacillota</taxon>
        <taxon>Clostridia</taxon>
        <taxon>Eubacteriales</taxon>
        <taxon>Desulfitobacteriaceae</taxon>
        <taxon>Desulfosporosinus</taxon>
    </lineage>
</organism>
<dbReference type="RefSeq" id="WP_075363719.1">
    <property type="nucleotide sequence ID" value="NZ_MLBF01000004.1"/>
</dbReference>
<dbReference type="InterPro" id="IPR000089">
    <property type="entry name" value="Biotin_lipoyl"/>
</dbReference>